<name>A0ABP5BHI8_9MICO</name>
<feature type="chain" id="PRO_5047240864" description="Iron ABC transporter ATP-binding protein" evidence="2">
    <location>
        <begin position="23"/>
        <end position="198"/>
    </location>
</feature>
<reference evidence="4" key="1">
    <citation type="journal article" date="2019" name="Int. J. Syst. Evol. Microbiol.">
        <title>The Global Catalogue of Microorganisms (GCM) 10K type strain sequencing project: providing services to taxonomists for standard genome sequencing and annotation.</title>
        <authorList>
            <consortium name="The Broad Institute Genomics Platform"/>
            <consortium name="The Broad Institute Genome Sequencing Center for Infectious Disease"/>
            <person name="Wu L."/>
            <person name="Ma J."/>
        </authorList>
    </citation>
    <scope>NUCLEOTIDE SEQUENCE [LARGE SCALE GENOMIC DNA]</scope>
    <source>
        <strain evidence="4">JCM 13584</strain>
    </source>
</reference>
<evidence type="ECO:0000256" key="2">
    <source>
        <dbReference type="SAM" id="SignalP"/>
    </source>
</evidence>
<evidence type="ECO:0008006" key="5">
    <source>
        <dbReference type="Google" id="ProtNLM"/>
    </source>
</evidence>
<keyword evidence="4" id="KW-1185">Reference proteome</keyword>
<proteinExistence type="predicted"/>
<evidence type="ECO:0000313" key="3">
    <source>
        <dbReference type="EMBL" id="GAA1944136.1"/>
    </source>
</evidence>
<sequence length="198" mass="19607">MGSTLLVAASALLLSGCSPAGADPTPPASDPAASGSPAASDPAVTPEPSESVEPPTPFAIACDALVTPDQLYAFNPNFGAAPDYAPKAATVKTVATDAAGTACGYLNQTSGDLIEVAVATPSASALTGYANEAAASSTAVPTYGTPPAVTGFFEHSGSNGQVQVFTGAYWVVLDSPEFFEPGDAQRLVEGVLANLPAS</sequence>
<keyword evidence="2" id="KW-0732">Signal</keyword>
<comment type="caution">
    <text evidence="3">The sequence shown here is derived from an EMBL/GenBank/DDBJ whole genome shotgun (WGS) entry which is preliminary data.</text>
</comment>
<dbReference type="Proteomes" id="UP001499954">
    <property type="component" value="Unassembled WGS sequence"/>
</dbReference>
<feature type="region of interest" description="Disordered" evidence="1">
    <location>
        <begin position="19"/>
        <end position="56"/>
    </location>
</feature>
<organism evidence="3 4">
    <name type="scientific">Agromyces allii</name>
    <dbReference type="NCBI Taxonomy" id="393607"/>
    <lineage>
        <taxon>Bacteria</taxon>
        <taxon>Bacillati</taxon>
        <taxon>Actinomycetota</taxon>
        <taxon>Actinomycetes</taxon>
        <taxon>Micrococcales</taxon>
        <taxon>Microbacteriaceae</taxon>
        <taxon>Agromyces</taxon>
    </lineage>
</organism>
<dbReference type="EMBL" id="BAAAMK010000001">
    <property type="protein sequence ID" value="GAA1944136.1"/>
    <property type="molecule type" value="Genomic_DNA"/>
</dbReference>
<gene>
    <name evidence="3" type="ORF">GCM10009717_08180</name>
</gene>
<evidence type="ECO:0000313" key="4">
    <source>
        <dbReference type="Proteomes" id="UP001499954"/>
    </source>
</evidence>
<accession>A0ABP5BHI8</accession>
<feature type="compositionally biased region" description="Low complexity" evidence="1">
    <location>
        <begin position="30"/>
        <end position="53"/>
    </location>
</feature>
<feature type="signal peptide" evidence="2">
    <location>
        <begin position="1"/>
        <end position="22"/>
    </location>
</feature>
<protein>
    <recommendedName>
        <fullName evidence="5">Iron ABC transporter ATP-binding protein</fullName>
    </recommendedName>
</protein>
<evidence type="ECO:0000256" key="1">
    <source>
        <dbReference type="SAM" id="MobiDB-lite"/>
    </source>
</evidence>